<dbReference type="OrthoDB" id="998068at2759"/>
<organism evidence="1 2">
    <name type="scientific">Carnegiea gigantea</name>
    <dbReference type="NCBI Taxonomy" id="171969"/>
    <lineage>
        <taxon>Eukaryota</taxon>
        <taxon>Viridiplantae</taxon>
        <taxon>Streptophyta</taxon>
        <taxon>Embryophyta</taxon>
        <taxon>Tracheophyta</taxon>
        <taxon>Spermatophyta</taxon>
        <taxon>Magnoliopsida</taxon>
        <taxon>eudicotyledons</taxon>
        <taxon>Gunneridae</taxon>
        <taxon>Pentapetalae</taxon>
        <taxon>Caryophyllales</taxon>
        <taxon>Cactineae</taxon>
        <taxon>Cactaceae</taxon>
        <taxon>Cactoideae</taxon>
        <taxon>Echinocereeae</taxon>
        <taxon>Carnegiea</taxon>
    </lineage>
</organism>
<name>A0A9Q1GNW0_9CARY</name>
<proteinExistence type="predicted"/>
<dbReference type="Proteomes" id="UP001153076">
    <property type="component" value="Unassembled WGS sequence"/>
</dbReference>
<evidence type="ECO:0000313" key="1">
    <source>
        <dbReference type="EMBL" id="KAJ8423433.1"/>
    </source>
</evidence>
<accession>A0A9Q1GNW0</accession>
<dbReference type="EMBL" id="JAKOGI010001963">
    <property type="protein sequence ID" value="KAJ8423433.1"/>
    <property type="molecule type" value="Genomic_DNA"/>
</dbReference>
<sequence>MRGEKWGKGGNQKEFTIFVNNIPQILDQYDLKGVFQKNPCVHGQEGRGRGRLKLALEGKSWQPSSTPAWKKKVQNAEHTNGAVKRRFSQEGSLDTNILQREVNSDFGNWLSRSLVCTSEESRDLATLALAVISGFGQCIKICALSSFKFILTFSTLAKLEDILSNHKELDQWFVNVKKWDKYDCCETRRVWLEIFGVPPHGWKWENFKKIANIWGKLISLGKSIARTDSFESMKVLIVTDIFRTIEGEILLSLEDAGYRIMIKELGPAIQVLSNGPMPTNPPSMEAMGSNDGVVGFEDLEDVVASENDVTYADLRRNSVSHVELGREVAKETFVIQTTSFKVQGIERACDNLSNSIHSLSRTKIAYFSQNSFLEEVVKLSHHLLPLGYGAAHKHSENKDMQP</sequence>
<evidence type="ECO:0008006" key="3">
    <source>
        <dbReference type="Google" id="ProtNLM"/>
    </source>
</evidence>
<comment type="caution">
    <text evidence="1">The sequence shown here is derived from an EMBL/GenBank/DDBJ whole genome shotgun (WGS) entry which is preliminary data.</text>
</comment>
<reference evidence="1" key="1">
    <citation type="submission" date="2022-04" db="EMBL/GenBank/DDBJ databases">
        <title>Carnegiea gigantea Genome sequencing and assembly v2.</title>
        <authorList>
            <person name="Copetti D."/>
            <person name="Sanderson M.J."/>
            <person name="Burquez A."/>
            <person name="Wojciechowski M.F."/>
        </authorList>
    </citation>
    <scope>NUCLEOTIDE SEQUENCE</scope>
    <source>
        <strain evidence="1">SGP5-SGP5p</strain>
        <tissue evidence="1">Aerial part</tissue>
    </source>
</reference>
<dbReference type="AlphaFoldDB" id="A0A9Q1GNW0"/>
<evidence type="ECO:0000313" key="2">
    <source>
        <dbReference type="Proteomes" id="UP001153076"/>
    </source>
</evidence>
<gene>
    <name evidence="1" type="ORF">Cgig2_010127</name>
</gene>
<keyword evidence="2" id="KW-1185">Reference proteome</keyword>
<protein>
    <recommendedName>
        <fullName evidence="3">DUF4283 domain-containing protein</fullName>
    </recommendedName>
</protein>